<evidence type="ECO:0000259" key="10">
    <source>
        <dbReference type="PROSITE" id="PS50111"/>
    </source>
</evidence>
<organism evidence="11 12">
    <name type="scientific">Clostridium formicaceticum</name>
    <dbReference type="NCBI Taxonomy" id="1497"/>
    <lineage>
        <taxon>Bacteria</taxon>
        <taxon>Bacillati</taxon>
        <taxon>Bacillota</taxon>
        <taxon>Clostridia</taxon>
        <taxon>Eubacteriales</taxon>
        <taxon>Clostridiaceae</taxon>
        <taxon>Clostridium</taxon>
    </lineage>
</organism>
<dbReference type="Gene3D" id="1.10.287.950">
    <property type="entry name" value="Methyl-accepting chemotaxis protein"/>
    <property type="match status" value="1"/>
</dbReference>
<comment type="subcellular location">
    <subcellularLocation>
        <location evidence="1">Cell membrane</location>
        <topology evidence="1">Multi-pass membrane protein</topology>
    </subcellularLocation>
</comment>
<dbReference type="PANTHER" id="PTHR32089">
    <property type="entry name" value="METHYL-ACCEPTING CHEMOTAXIS PROTEIN MCPB"/>
    <property type="match status" value="1"/>
</dbReference>
<dbReference type="EMBL" id="CP017603">
    <property type="protein sequence ID" value="AOY76305.1"/>
    <property type="molecule type" value="Genomic_DNA"/>
</dbReference>
<protein>
    <submittedName>
        <fullName evidence="11">Chemotaxis protein</fullName>
    </submittedName>
</protein>
<evidence type="ECO:0000256" key="2">
    <source>
        <dbReference type="ARBA" id="ARBA00022475"/>
    </source>
</evidence>
<dbReference type="InterPro" id="IPR029151">
    <property type="entry name" value="Sensor-like_sf"/>
</dbReference>
<keyword evidence="2" id="KW-1003">Cell membrane</keyword>
<dbReference type="SUPFAM" id="SSF58104">
    <property type="entry name" value="Methyl-accepting chemotaxis protein (MCP) signaling domain"/>
    <property type="match status" value="1"/>
</dbReference>
<feature type="domain" description="Methyl-accepting transducer" evidence="10">
    <location>
        <begin position="1"/>
        <end position="93"/>
    </location>
</feature>
<dbReference type="CDD" id="cd18774">
    <property type="entry name" value="PDC2_HK_sensor"/>
    <property type="match status" value="1"/>
</dbReference>
<dbReference type="Pfam" id="PF00015">
    <property type="entry name" value="MCPsignal"/>
    <property type="match status" value="1"/>
</dbReference>
<dbReference type="SUPFAM" id="SSF103190">
    <property type="entry name" value="Sensory domain-like"/>
    <property type="match status" value="1"/>
</dbReference>
<evidence type="ECO:0000256" key="4">
    <source>
        <dbReference type="ARBA" id="ARBA00022692"/>
    </source>
</evidence>
<keyword evidence="12" id="KW-1185">Reference proteome</keyword>
<gene>
    <name evidence="11" type="ORF">BJL90_10560</name>
</gene>
<dbReference type="Gene3D" id="3.30.450.20">
    <property type="entry name" value="PAS domain"/>
    <property type="match status" value="2"/>
</dbReference>
<evidence type="ECO:0000256" key="8">
    <source>
        <dbReference type="ARBA" id="ARBA00029447"/>
    </source>
</evidence>
<dbReference type="PANTHER" id="PTHR32089:SF112">
    <property type="entry name" value="LYSOZYME-LIKE PROTEIN-RELATED"/>
    <property type="match status" value="1"/>
</dbReference>
<dbReference type="InterPro" id="IPR033479">
    <property type="entry name" value="dCache_1"/>
</dbReference>
<evidence type="ECO:0000256" key="7">
    <source>
        <dbReference type="ARBA" id="ARBA00023224"/>
    </source>
</evidence>
<proteinExistence type="inferred from homology"/>
<keyword evidence="5" id="KW-1133">Transmembrane helix</keyword>
<keyword evidence="4" id="KW-0812">Transmembrane</keyword>
<accession>A0ABM6ETM9</accession>
<evidence type="ECO:0000256" key="6">
    <source>
        <dbReference type="ARBA" id="ARBA00023136"/>
    </source>
</evidence>
<reference evidence="11 12" key="1">
    <citation type="submission" date="2016-10" db="EMBL/GenBank/DDBJ databases">
        <title>Complete Genome Sequence of Acetogen Clostridium formicoaceticum ATCC 27076.</title>
        <authorList>
            <person name="Bao T."/>
            <person name="Cheng C."/>
            <person name="Zhao J."/>
            <person name="Yang S.-T."/>
            <person name="Wang J."/>
            <person name="Wang M."/>
        </authorList>
    </citation>
    <scope>NUCLEOTIDE SEQUENCE [LARGE SCALE GENOMIC DNA]</scope>
    <source>
        <strain evidence="11 12">ATCC 27076</strain>
    </source>
</reference>
<dbReference type="InterPro" id="IPR004089">
    <property type="entry name" value="MCPsignal_dom"/>
</dbReference>
<evidence type="ECO:0000256" key="3">
    <source>
        <dbReference type="ARBA" id="ARBA00022500"/>
    </source>
</evidence>
<keyword evidence="7 9" id="KW-0807">Transducer</keyword>
<dbReference type="CDD" id="cd18773">
    <property type="entry name" value="PDC1_HK_sensor"/>
    <property type="match status" value="1"/>
</dbReference>
<dbReference type="Proteomes" id="UP000177894">
    <property type="component" value="Chromosome"/>
</dbReference>
<sequence>MLLDQKNVSLLLSELKEANKNMANVVKSIEQITSQTKLLSLNSAIEAARAGEGGRGFSVVAQEIQKLADRSSEANKKSNMLIGDIQEKANEVIAVRTADLAFDIIDKIDRNLFERNCDVQAWATFHFIKNALIEKSRENADGAINLINRILDIYEVYYDLFLVDINGEVIATGRNKSLIGTNKGHTEWFKSTLEKNDVYVTDMYYSEDMKGYTISYSCPVRDGGGKTLGVFSTRFDWRFIYDIIDNAKISEKGNIYVINKEGVVIASNDRTRILKEKLTHLKAVQAVLKGDEYGYTLEKDKRGRMQLIGYAHTKGYNAYKGKDWSVIVSEPME</sequence>
<evidence type="ECO:0000256" key="9">
    <source>
        <dbReference type="PROSITE-ProRule" id="PRU00284"/>
    </source>
</evidence>
<evidence type="ECO:0000256" key="5">
    <source>
        <dbReference type="ARBA" id="ARBA00022989"/>
    </source>
</evidence>
<dbReference type="PROSITE" id="PS50111">
    <property type="entry name" value="CHEMOTAXIS_TRANSDUC_2"/>
    <property type="match status" value="1"/>
</dbReference>
<dbReference type="Pfam" id="PF02743">
    <property type="entry name" value="dCache_1"/>
    <property type="match status" value="1"/>
</dbReference>
<evidence type="ECO:0000256" key="1">
    <source>
        <dbReference type="ARBA" id="ARBA00004651"/>
    </source>
</evidence>
<keyword evidence="6" id="KW-0472">Membrane</keyword>
<dbReference type="InterPro" id="IPR004090">
    <property type="entry name" value="Chemotax_Me-accpt_rcpt"/>
</dbReference>
<dbReference type="PRINTS" id="PR00260">
    <property type="entry name" value="CHEMTRNSDUCR"/>
</dbReference>
<comment type="similarity">
    <text evidence="8">Belongs to the methyl-accepting chemotaxis (MCP) protein family.</text>
</comment>
<evidence type="ECO:0000313" key="12">
    <source>
        <dbReference type="Proteomes" id="UP000177894"/>
    </source>
</evidence>
<evidence type="ECO:0000313" key="11">
    <source>
        <dbReference type="EMBL" id="AOY76305.1"/>
    </source>
</evidence>
<name>A0ABM6ETM9_9CLOT</name>
<keyword evidence="3" id="KW-0145">Chemotaxis</keyword>